<dbReference type="GO" id="GO:0000976">
    <property type="term" value="F:transcription cis-regulatory region binding"/>
    <property type="evidence" value="ECO:0007669"/>
    <property type="project" value="TreeGrafter"/>
</dbReference>
<sequence>MAIKSKELAGLLGVSAATMSLVLNHKPGISDELRSSLLERIREMGYGYMIREEGQAEKAEPASDRTIAYLVLSEYHDDVEEAAFFPKVIEGAEREARKRGYRFTILHVYDENGEKLRESIGKEQFAGMLVYAAQICEEMKEALDALEIPYILIDCYCPLAGANAVTVNNRQGIFTAVKYLYDKGHRRIGYIGSGRPLCSLVERRKSFRYAMEEVGLTEDPRFCVEEAGTGQDAQEYLEELWKDTALVPSAMVLENDLMAIAVYRALKGRGLRIPEDVSVVGFDGRSICSMLEPALTTLRVPRREMGRLLVMLLLQKIELQGRTAEQVTVRLEIDAELVEMDSVKECREGLININNL</sequence>
<comment type="caution">
    <text evidence="5">The sequence shown here is derived from an EMBL/GenBank/DDBJ whole genome shotgun (WGS) entry which is preliminary data.</text>
</comment>
<dbReference type="Gene3D" id="1.10.260.40">
    <property type="entry name" value="lambda repressor-like DNA-binding domains"/>
    <property type="match status" value="1"/>
</dbReference>
<evidence type="ECO:0000313" key="5">
    <source>
        <dbReference type="EMBL" id="HJD32734.1"/>
    </source>
</evidence>
<dbReference type="SUPFAM" id="SSF47413">
    <property type="entry name" value="lambda repressor-like DNA-binding domains"/>
    <property type="match status" value="1"/>
</dbReference>
<gene>
    <name evidence="5" type="ORF">H9912_12455</name>
</gene>
<protein>
    <submittedName>
        <fullName evidence="5">LacI family transcriptional regulator</fullName>
    </submittedName>
</protein>
<dbReference type="PANTHER" id="PTHR30146">
    <property type="entry name" value="LACI-RELATED TRANSCRIPTIONAL REPRESSOR"/>
    <property type="match status" value="1"/>
</dbReference>
<reference evidence="5" key="2">
    <citation type="submission" date="2021-04" db="EMBL/GenBank/DDBJ databases">
        <authorList>
            <person name="Gilroy R."/>
        </authorList>
    </citation>
    <scope>NUCLEOTIDE SEQUENCE</scope>
    <source>
        <strain evidence="5">ChiHjej8B7-25341</strain>
    </source>
</reference>
<dbReference type="PANTHER" id="PTHR30146:SF109">
    <property type="entry name" value="HTH-TYPE TRANSCRIPTIONAL REGULATOR GALS"/>
    <property type="match status" value="1"/>
</dbReference>
<evidence type="ECO:0000313" key="6">
    <source>
        <dbReference type="Proteomes" id="UP000823851"/>
    </source>
</evidence>
<accession>A0A9D2QZR2</accession>
<evidence type="ECO:0000259" key="4">
    <source>
        <dbReference type="SMART" id="SM00354"/>
    </source>
</evidence>
<feature type="domain" description="HTH lacI-type" evidence="4">
    <location>
        <begin position="2"/>
        <end position="76"/>
    </location>
</feature>
<dbReference type="InterPro" id="IPR010982">
    <property type="entry name" value="Lambda_DNA-bd_dom_sf"/>
</dbReference>
<evidence type="ECO:0000256" key="3">
    <source>
        <dbReference type="ARBA" id="ARBA00023163"/>
    </source>
</evidence>
<keyword evidence="3" id="KW-0804">Transcription</keyword>
<dbReference type="SUPFAM" id="SSF53822">
    <property type="entry name" value="Periplasmic binding protein-like I"/>
    <property type="match status" value="1"/>
</dbReference>
<dbReference type="CDD" id="cd06267">
    <property type="entry name" value="PBP1_LacI_sugar_binding-like"/>
    <property type="match status" value="1"/>
</dbReference>
<dbReference type="Pfam" id="PF00356">
    <property type="entry name" value="LacI"/>
    <property type="match status" value="1"/>
</dbReference>
<dbReference type="EMBL" id="DWUW01000356">
    <property type="protein sequence ID" value="HJD32734.1"/>
    <property type="molecule type" value="Genomic_DNA"/>
</dbReference>
<dbReference type="Pfam" id="PF13377">
    <property type="entry name" value="Peripla_BP_3"/>
    <property type="match status" value="1"/>
</dbReference>
<dbReference type="GO" id="GO:0003700">
    <property type="term" value="F:DNA-binding transcription factor activity"/>
    <property type="evidence" value="ECO:0007669"/>
    <property type="project" value="TreeGrafter"/>
</dbReference>
<keyword evidence="2" id="KW-0238">DNA-binding</keyword>
<dbReference type="InterPro" id="IPR046335">
    <property type="entry name" value="LacI/GalR-like_sensor"/>
</dbReference>
<dbReference type="CDD" id="cd01392">
    <property type="entry name" value="HTH_LacI"/>
    <property type="match status" value="1"/>
</dbReference>
<dbReference type="InterPro" id="IPR000843">
    <property type="entry name" value="HTH_LacI"/>
</dbReference>
<organism evidence="5 6">
    <name type="scientific">Candidatus Eisenbergiella stercorigallinarum</name>
    <dbReference type="NCBI Taxonomy" id="2838557"/>
    <lineage>
        <taxon>Bacteria</taxon>
        <taxon>Bacillati</taxon>
        <taxon>Bacillota</taxon>
        <taxon>Clostridia</taxon>
        <taxon>Lachnospirales</taxon>
        <taxon>Lachnospiraceae</taxon>
        <taxon>Eisenbergiella</taxon>
    </lineage>
</organism>
<dbReference type="InterPro" id="IPR028082">
    <property type="entry name" value="Peripla_BP_I"/>
</dbReference>
<dbReference type="AlphaFoldDB" id="A0A9D2QZR2"/>
<evidence type="ECO:0000256" key="1">
    <source>
        <dbReference type="ARBA" id="ARBA00023015"/>
    </source>
</evidence>
<dbReference type="Proteomes" id="UP000823851">
    <property type="component" value="Unassembled WGS sequence"/>
</dbReference>
<dbReference type="Gene3D" id="3.40.50.2300">
    <property type="match status" value="2"/>
</dbReference>
<evidence type="ECO:0000256" key="2">
    <source>
        <dbReference type="ARBA" id="ARBA00023125"/>
    </source>
</evidence>
<proteinExistence type="predicted"/>
<keyword evidence="1" id="KW-0805">Transcription regulation</keyword>
<name>A0A9D2QZR2_9FIRM</name>
<dbReference type="SMART" id="SM00354">
    <property type="entry name" value="HTH_LACI"/>
    <property type="match status" value="1"/>
</dbReference>
<reference evidence="5" key="1">
    <citation type="journal article" date="2021" name="PeerJ">
        <title>Extensive microbial diversity within the chicken gut microbiome revealed by metagenomics and culture.</title>
        <authorList>
            <person name="Gilroy R."/>
            <person name="Ravi A."/>
            <person name="Getino M."/>
            <person name="Pursley I."/>
            <person name="Horton D.L."/>
            <person name="Alikhan N.F."/>
            <person name="Baker D."/>
            <person name="Gharbi K."/>
            <person name="Hall N."/>
            <person name="Watson M."/>
            <person name="Adriaenssens E.M."/>
            <person name="Foster-Nyarko E."/>
            <person name="Jarju S."/>
            <person name="Secka A."/>
            <person name="Antonio M."/>
            <person name="Oren A."/>
            <person name="Chaudhuri R.R."/>
            <person name="La Ragione R."/>
            <person name="Hildebrand F."/>
            <person name="Pallen M.J."/>
        </authorList>
    </citation>
    <scope>NUCLEOTIDE SEQUENCE</scope>
    <source>
        <strain evidence="5">ChiHjej8B7-25341</strain>
    </source>
</reference>